<accession>A0A8S9YKF0</accession>
<sequence length="78" mass="8855">MNIFGMLPAKRDKIYYDSLSKIKPDLSSLSLQETQIANWRTFGSIFHIGGSDILSEYGTKYRDVLTESKTKLTDPLPI</sequence>
<keyword evidence="2" id="KW-1185">Reference proteome</keyword>
<dbReference type="EMBL" id="JTDE01006981">
    <property type="protein sequence ID" value="KAF7241638.1"/>
    <property type="molecule type" value="Genomic_DNA"/>
</dbReference>
<protein>
    <submittedName>
        <fullName evidence="1">Uncharacterized protein</fullName>
    </submittedName>
</protein>
<dbReference type="Proteomes" id="UP000822476">
    <property type="component" value="Unassembled WGS sequence"/>
</dbReference>
<dbReference type="AlphaFoldDB" id="A0A8S9YKF0"/>
<proteinExistence type="predicted"/>
<evidence type="ECO:0000313" key="2">
    <source>
        <dbReference type="Proteomes" id="UP000822476"/>
    </source>
</evidence>
<gene>
    <name evidence="1" type="ORF">EG68_09279</name>
</gene>
<reference evidence="1" key="1">
    <citation type="submission" date="2019-07" db="EMBL/GenBank/DDBJ databases">
        <title>Annotation for the trematode Paragonimus miyazaki's.</title>
        <authorList>
            <person name="Choi Y.-J."/>
        </authorList>
    </citation>
    <scope>NUCLEOTIDE SEQUENCE</scope>
    <source>
        <strain evidence="1">Japan</strain>
    </source>
</reference>
<comment type="caution">
    <text evidence="1">The sequence shown here is derived from an EMBL/GenBank/DDBJ whole genome shotgun (WGS) entry which is preliminary data.</text>
</comment>
<name>A0A8S9YKF0_9TREM</name>
<organism evidence="1 2">
    <name type="scientific">Paragonimus skrjabini miyazakii</name>
    <dbReference type="NCBI Taxonomy" id="59628"/>
    <lineage>
        <taxon>Eukaryota</taxon>
        <taxon>Metazoa</taxon>
        <taxon>Spiralia</taxon>
        <taxon>Lophotrochozoa</taxon>
        <taxon>Platyhelminthes</taxon>
        <taxon>Trematoda</taxon>
        <taxon>Digenea</taxon>
        <taxon>Plagiorchiida</taxon>
        <taxon>Troglotremata</taxon>
        <taxon>Troglotrematidae</taxon>
        <taxon>Paragonimus</taxon>
    </lineage>
</organism>
<evidence type="ECO:0000313" key="1">
    <source>
        <dbReference type="EMBL" id="KAF7241638.1"/>
    </source>
</evidence>